<gene>
    <name evidence="1" type="ordered locus">MLP_28800</name>
</gene>
<name>F5XJJ4_MICPN</name>
<sequence>MNTYDVTYITRPIDETLEEALSDHGVNVGSHSGLHFVMTSLITDDFQNAAEELALDLKRRGVDIERMELDLVNQSGIATRCDKTRQAVSSWVQSHDVVNPFPNPHTVVSGPLWAWSDVNEWLRRTGKKGFDDACSASPAQVEAFNAAWRATRWPTVESVDYASAS</sequence>
<keyword evidence="2" id="KW-1185">Reference proteome</keyword>
<evidence type="ECO:0000313" key="2">
    <source>
        <dbReference type="Proteomes" id="UP000007947"/>
    </source>
</evidence>
<reference evidence="1 2" key="1">
    <citation type="submission" date="2011-05" db="EMBL/GenBank/DDBJ databases">
        <title>Whole genome sequence of Microlunatus phosphovorus NM-1.</title>
        <authorList>
            <person name="Hosoyama A."/>
            <person name="Sasaki K."/>
            <person name="Harada T."/>
            <person name="Igarashi R."/>
            <person name="Kawakoshi A."/>
            <person name="Sasagawa M."/>
            <person name="Fukada J."/>
            <person name="Nakamura S."/>
            <person name="Katano Y."/>
            <person name="Hanada S."/>
            <person name="Kamagata Y."/>
            <person name="Nakamura N."/>
            <person name="Yamazaki S."/>
            <person name="Fujita N."/>
        </authorList>
    </citation>
    <scope>NUCLEOTIDE SEQUENCE [LARGE SCALE GENOMIC DNA]</scope>
    <source>
        <strain evidence="2">ATCC 700054 / DSM 10555 / JCM 9379 / NBRC 101784 / NCIMB 13414 / VKM Ac-1990 / NM-1</strain>
    </source>
</reference>
<dbReference type="eggNOG" id="ENOG502ZW0T">
    <property type="taxonomic scope" value="Bacteria"/>
</dbReference>
<accession>F5XJJ4</accession>
<proteinExistence type="predicted"/>
<evidence type="ECO:0008006" key="3">
    <source>
        <dbReference type="Google" id="ProtNLM"/>
    </source>
</evidence>
<dbReference type="STRING" id="1032480.MLP_28800"/>
<dbReference type="Proteomes" id="UP000007947">
    <property type="component" value="Chromosome"/>
</dbReference>
<dbReference type="HOGENOM" id="CLU_1608943_0_0_11"/>
<dbReference type="RefSeq" id="WP_013863763.1">
    <property type="nucleotide sequence ID" value="NC_015635.1"/>
</dbReference>
<organism evidence="1 2">
    <name type="scientific">Microlunatus phosphovorus (strain ATCC 700054 / DSM 10555 / JCM 9379 / NBRC 101784 / NCIMB 13414 / VKM Ac-1990 / NM-1)</name>
    <dbReference type="NCBI Taxonomy" id="1032480"/>
    <lineage>
        <taxon>Bacteria</taxon>
        <taxon>Bacillati</taxon>
        <taxon>Actinomycetota</taxon>
        <taxon>Actinomycetes</taxon>
        <taxon>Propionibacteriales</taxon>
        <taxon>Propionibacteriaceae</taxon>
        <taxon>Microlunatus</taxon>
    </lineage>
</organism>
<dbReference type="OrthoDB" id="3727407at2"/>
<evidence type="ECO:0000313" key="1">
    <source>
        <dbReference type="EMBL" id="BAK35894.1"/>
    </source>
</evidence>
<dbReference type="EMBL" id="AP012204">
    <property type="protein sequence ID" value="BAK35894.1"/>
    <property type="molecule type" value="Genomic_DNA"/>
</dbReference>
<dbReference type="KEGG" id="mph:MLP_28800"/>
<protein>
    <recommendedName>
        <fullName evidence="3">DNA-binding protein</fullName>
    </recommendedName>
</protein>
<dbReference type="AlphaFoldDB" id="F5XJJ4"/>